<dbReference type="KEGG" id="dpx:DAPPUDRAFT_327021"/>
<dbReference type="InParanoid" id="E9H9H5"/>
<dbReference type="Proteomes" id="UP000000305">
    <property type="component" value="Unassembled WGS sequence"/>
</dbReference>
<dbReference type="PANTHER" id="PTHR22796">
    <property type="entry name" value="URG4-RELATED"/>
    <property type="match status" value="1"/>
</dbReference>
<dbReference type="EMBL" id="GL732608">
    <property type="protein sequence ID" value="EFX71618.1"/>
    <property type="molecule type" value="Genomic_DNA"/>
</dbReference>
<accession>E9H9H5</accession>
<dbReference type="PhylomeDB" id="E9H9H5"/>
<evidence type="ECO:0000313" key="3">
    <source>
        <dbReference type="Proteomes" id="UP000000305"/>
    </source>
</evidence>
<dbReference type="Gene3D" id="3.40.50.300">
    <property type="entry name" value="P-loop containing nucleotide triphosphate hydrolases"/>
    <property type="match status" value="1"/>
</dbReference>
<dbReference type="HOGENOM" id="CLU_004407_0_0_1"/>
<dbReference type="GO" id="GO:0005525">
    <property type="term" value="F:GTP binding"/>
    <property type="evidence" value="ECO:0007669"/>
    <property type="project" value="InterPro"/>
</dbReference>
<feature type="domain" description="VLIG-type G" evidence="1">
    <location>
        <begin position="671"/>
        <end position="787"/>
    </location>
</feature>
<dbReference type="OMA" id="QINKHFL"/>
<evidence type="ECO:0000259" key="1">
    <source>
        <dbReference type="PROSITE" id="PS51717"/>
    </source>
</evidence>
<sequence length="1639" mass="186871">MNFIYCLVLCSSTDVQSEVEVTLTWSLTGSTKMKDGCFSRDGATNIKEAGHTSSFDQIVEDQQQQNKTMEEKNDEQKKLPKKKPYVAFLIDRPFNATETHDEEETTLKLMNCLRYRLNLGLHSKGIGQKSEDDDAELEALIALSLGSSSSRSLLTSGTKESPRTNKKSLYDTLLELVDEFDAAGVAEIFRLLLERRTAIPLFVPDSKTHFLNLMRHVTLPGMDNIRLGEDKSLMRVAVVSCRQRNQSQASEILKSLFNIDSIHFQDLSTGSVSSKSFLAEIGCGCVLTGESGPEKVKNVLVTHIIGDFKPLWPFLRHYSDYLLIEDSSVEVESFCASTLTSSEHISHPESNAFPFVCVWKPSVGETRYEIKELNGFRQLCIDGQLAGKTIGILKSSVVAVIKKMNAADQFQVTSQERMRLFQIPLLMDEGYTALECVSPIEIKSRIFKSVQNLRDVKTKEFLLQKNYMEQAKHEETKMEHRLNEEKVREEDAKIKKCREVRRAESHRVEKHPLLQLFLSFLLEGDPGSRVLSIRMLEKELVGRCERTIGPQLQEIRKLNSAYVNKLASGEGSSVASGKKNLGVTREQLFLAKAQLRDGVLNVEHLWRELSHLFTDMEPKSRSAVVEKIPCLAAQHLLDGFCLELLDGDSNMIHLEWITEVLRELGLLIGKLKRIFVLSVIGMQSSGKSTLLNTMFGIQMRTSVGQCTRGVNMQLVPVEGRAEYDYILLLDTEGTRAPEYHGMPDSDKRDNQMATLSILLADATIVITPGENDAAIKEILPVVLMAYQGSKLAEDNGGRLSSKVFFVYNRIDTSQKNKLSSIIQSLGTSLHEAFSQVQKLVGYSAQLLKSEASPFGGFDLDVTNSSNEEQCDVCILGNVKNTFEPPGDIPDFAFGETLVKLREHIHRRVTSVQQEGTAWKSRSIEEFSNYITEVWKCICSANFTLNFASVVERITFDQLDFEYKKVEQQLVEAYLESFASLKKKMIEEKGENISSGSTAVMDATSNDHRLLKFESLLREEILPAEQYLDKKVKDMVKKRGREKWSLQFQKQWETNKKDQARNWTFRLKTSFVLLFNYEHHVENYKKKMRKEIHDFFKFHSMISNNFKWTDVEKKKKFEELYNNMLYEVYQQFPPKDVRAEVLNVYQNSPTIKNRKIDMKLSDADASFFSKMKQICLDFFSSASQKKNLSPIEECLKYAITISNSVARHNQCYDDSIISKFIYDVDAAITSLNISDNSKVRMIHIYGQKKITDVMETIGREWDEENSVLAKLKRNKEAMREYFMMVSQGVEKTKLFAATMANALKSVLMSAFEKEMIQKTFNVIRNRQWLFDARLMHKHLDLHLIDLLDEQKIDEILFCINQPQSFYAYVLHRLISQNVTNVDKEWLDFTSHLKQAIKKAAVASTKVKSGKAQNFVNQLRNEFLKGGLQNELLASAFLINLSGEYEDCENEENSEFQDACTNKMLAALDSQEPPKNQKEFAKQLSPKVVQYMKIRNDPVALPRCDAYCGLCSSLCIESANHDTSLTPHDAIHQPAGIAGLSNVTDLTLDSKTCSDSFQANWSFRLSKTSEWQKYTDYTKVFPGWKDPRINEESPVREYILATYNEEIAKKYQLQPCSDIPAKYFRDLSTIREQLKRDVGGI</sequence>
<organism evidence="2 3">
    <name type="scientific">Daphnia pulex</name>
    <name type="common">Water flea</name>
    <dbReference type="NCBI Taxonomy" id="6669"/>
    <lineage>
        <taxon>Eukaryota</taxon>
        <taxon>Metazoa</taxon>
        <taxon>Ecdysozoa</taxon>
        <taxon>Arthropoda</taxon>
        <taxon>Crustacea</taxon>
        <taxon>Branchiopoda</taxon>
        <taxon>Diplostraca</taxon>
        <taxon>Cladocera</taxon>
        <taxon>Anomopoda</taxon>
        <taxon>Daphniidae</taxon>
        <taxon>Daphnia</taxon>
    </lineage>
</organism>
<dbReference type="OrthoDB" id="8432505at2759"/>
<keyword evidence="3" id="KW-1185">Reference proteome</keyword>
<dbReference type="SUPFAM" id="SSF52540">
    <property type="entry name" value="P-loop containing nucleoside triphosphate hydrolases"/>
    <property type="match status" value="1"/>
</dbReference>
<proteinExistence type="predicted"/>
<dbReference type="Pfam" id="PF25683">
    <property type="entry name" value="URGCP_GTPase"/>
    <property type="match status" value="1"/>
</dbReference>
<name>E9H9H5_DAPPU</name>
<dbReference type="eggNOG" id="ENOG502QVVR">
    <property type="taxonomic scope" value="Eukaryota"/>
</dbReference>
<dbReference type="PANTHER" id="PTHR22796:SF1">
    <property type="entry name" value="VWFA DOMAIN-CONTAINING PROTEIN"/>
    <property type="match status" value="1"/>
</dbReference>
<reference evidence="2 3" key="1">
    <citation type="journal article" date="2011" name="Science">
        <title>The ecoresponsive genome of Daphnia pulex.</title>
        <authorList>
            <person name="Colbourne J.K."/>
            <person name="Pfrender M.E."/>
            <person name="Gilbert D."/>
            <person name="Thomas W.K."/>
            <person name="Tucker A."/>
            <person name="Oakley T.H."/>
            <person name="Tokishita S."/>
            <person name="Aerts A."/>
            <person name="Arnold G.J."/>
            <person name="Basu M.K."/>
            <person name="Bauer D.J."/>
            <person name="Caceres C.E."/>
            <person name="Carmel L."/>
            <person name="Casola C."/>
            <person name="Choi J.H."/>
            <person name="Detter J.C."/>
            <person name="Dong Q."/>
            <person name="Dusheyko S."/>
            <person name="Eads B.D."/>
            <person name="Frohlich T."/>
            <person name="Geiler-Samerotte K.A."/>
            <person name="Gerlach D."/>
            <person name="Hatcher P."/>
            <person name="Jogdeo S."/>
            <person name="Krijgsveld J."/>
            <person name="Kriventseva E.V."/>
            <person name="Kultz D."/>
            <person name="Laforsch C."/>
            <person name="Lindquist E."/>
            <person name="Lopez J."/>
            <person name="Manak J.R."/>
            <person name="Muller J."/>
            <person name="Pangilinan J."/>
            <person name="Patwardhan R.P."/>
            <person name="Pitluck S."/>
            <person name="Pritham E.J."/>
            <person name="Rechtsteiner A."/>
            <person name="Rho M."/>
            <person name="Rogozin I.B."/>
            <person name="Sakarya O."/>
            <person name="Salamov A."/>
            <person name="Schaack S."/>
            <person name="Shapiro H."/>
            <person name="Shiga Y."/>
            <person name="Skalitzky C."/>
            <person name="Smith Z."/>
            <person name="Souvorov A."/>
            <person name="Sung W."/>
            <person name="Tang Z."/>
            <person name="Tsuchiya D."/>
            <person name="Tu H."/>
            <person name="Vos H."/>
            <person name="Wang M."/>
            <person name="Wolf Y.I."/>
            <person name="Yamagata H."/>
            <person name="Yamada T."/>
            <person name="Ye Y."/>
            <person name="Shaw J.R."/>
            <person name="Andrews J."/>
            <person name="Crease T.J."/>
            <person name="Tang H."/>
            <person name="Lucas S.M."/>
            <person name="Robertson H.M."/>
            <person name="Bork P."/>
            <person name="Koonin E.V."/>
            <person name="Zdobnov E.M."/>
            <person name="Grigoriev I.V."/>
            <person name="Lynch M."/>
            <person name="Boore J.L."/>
        </authorList>
    </citation>
    <scope>NUCLEOTIDE SEQUENCE [LARGE SCALE GENOMIC DNA]</scope>
</reference>
<dbReference type="InterPro" id="IPR030383">
    <property type="entry name" value="G_VLIG_dom"/>
</dbReference>
<gene>
    <name evidence="2" type="ORF">DAPPUDRAFT_327021</name>
</gene>
<dbReference type="InterPro" id="IPR027417">
    <property type="entry name" value="P-loop_NTPase"/>
</dbReference>
<evidence type="ECO:0000313" key="2">
    <source>
        <dbReference type="EMBL" id="EFX71618.1"/>
    </source>
</evidence>
<protein>
    <recommendedName>
        <fullName evidence="1">VLIG-type G domain-containing protein</fullName>
    </recommendedName>
</protein>
<dbReference type="PROSITE" id="PS51717">
    <property type="entry name" value="G_VLIG"/>
    <property type="match status" value="1"/>
</dbReference>